<evidence type="ECO:0000313" key="3">
    <source>
        <dbReference type="Proteomes" id="UP000004995"/>
    </source>
</evidence>
<reference evidence="1" key="2">
    <citation type="submission" date="2015-07" db="EMBL/GenBank/DDBJ databases">
        <authorList>
            <person name="Noorani M."/>
        </authorList>
    </citation>
    <scope>NUCLEOTIDE SEQUENCE</scope>
    <source>
        <strain evidence="1">Yugu1</strain>
    </source>
</reference>
<dbReference type="EMBL" id="CM003529">
    <property type="protein sequence ID" value="RCV12935.1"/>
    <property type="molecule type" value="Genomic_DNA"/>
</dbReference>
<dbReference type="OMA" id="CVNWELY"/>
<dbReference type="Gramene" id="KQL25691">
    <property type="protein sequence ID" value="KQL25691"/>
    <property type="gene ID" value="SETIT_032354mg"/>
</dbReference>
<reference evidence="1 3" key="1">
    <citation type="journal article" date="2012" name="Nat. Biotechnol.">
        <title>Reference genome sequence of the model plant Setaria.</title>
        <authorList>
            <person name="Bennetzen J.L."/>
            <person name="Schmutz J."/>
            <person name="Wang H."/>
            <person name="Percifield R."/>
            <person name="Hawkins J."/>
            <person name="Pontaroli A.C."/>
            <person name="Estep M."/>
            <person name="Feng L."/>
            <person name="Vaughn J.N."/>
            <person name="Grimwood J."/>
            <person name="Jenkins J."/>
            <person name="Barry K."/>
            <person name="Lindquist E."/>
            <person name="Hellsten U."/>
            <person name="Deshpande S."/>
            <person name="Wang X."/>
            <person name="Wu X."/>
            <person name="Mitros T."/>
            <person name="Triplett J."/>
            <person name="Yang X."/>
            <person name="Ye C.Y."/>
            <person name="Mauro-Herrera M."/>
            <person name="Wang L."/>
            <person name="Li P."/>
            <person name="Sharma M."/>
            <person name="Sharma R."/>
            <person name="Ronald P.C."/>
            <person name="Panaud O."/>
            <person name="Kellogg E.A."/>
            <person name="Brutnell T.P."/>
            <person name="Doust A.N."/>
            <person name="Tuskan G.A."/>
            <person name="Rokhsar D."/>
            <person name="Devos K.M."/>
        </authorList>
    </citation>
    <scope>NUCLEOTIDE SEQUENCE [LARGE SCALE GENOMIC DNA]</scope>
    <source>
        <strain evidence="3">cv. Yugu1</strain>
        <strain evidence="1">Yugu1</strain>
    </source>
</reference>
<dbReference type="STRING" id="4555.K4A0G5"/>
<dbReference type="EnsemblPlants" id="KQL25691">
    <property type="protein sequence ID" value="KQL25691"/>
    <property type="gene ID" value="SETIT_032354mg"/>
</dbReference>
<evidence type="ECO:0008006" key="4">
    <source>
        <dbReference type="Google" id="ProtNLM"/>
    </source>
</evidence>
<dbReference type="OrthoDB" id="429813at2759"/>
<protein>
    <recommendedName>
        <fullName evidence="4">Fatty acyl-CoA reductase C-terminal domain-containing protein</fullName>
    </recommendedName>
</protein>
<dbReference type="HOGENOM" id="CLU_188820_0_0_1"/>
<proteinExistence type="predicted"/>
<dbReference type="EMBL" id="AGNK02001243">
    <property type="status" value="NOT_ANNOTATED_CDS"/>
    <property type="molecule type" value="Genomic_DNA"/>
</dbReference>
<evidence type="ECO:0000313" key="2">
    <source>
        <dbReference type="EnsemblPlants" id="KQL25691"/>
    </source>
</evidence>
<name>K4A0G5_SETIT</name>
<dbReference type="Proteomes" id="UP000004995">
    <property type="component" value="Unassembled WGS sequence"/>
</dbReference>
<gene>
    <name evidence="1" type="ORF">SETIT_2G306700v2</name>
</gene>
<keyword evidence="3" id="KW-1185">Reference proteome</keyword>
<evidence type="ECO:0000313" key="1">
    <source>
        <dbReference type="EMBL" id="RCV12935.1"/>
    </source>
</evidence>
<reference evidence="2" key="3">
    <citation type="submission" date="2018-08" db="UniProtKB">
        <authorList>
            <consortium name="EnsemblPlants"/>
        </authorList>
    </citation>
    <scope>IDENTIFICATION</scope>
    <source>
        <strain evidence="2">Yugu1</strain>
    </source>
</reference>
<sequence>MILAKLYAPFAFFKACFDDTNLRKLGRTSGASQGDGYICNFDPNCVNWELYLLDTHIPAVLKISRGEKDGRA</sequence>
<organism evidence="1">
    <name type="scientific">Setaria italica</name>
    <name type="common">Foxtail millet</name>
    <name type="synonym">Panicum italicum</name>
    <dbReference type="NCBI Taxonomy" id="4555"/>
    <lineage>
        <taxon>Eukaryota</taxon>
        <taxon>Viridiplantae</taxon>
        <taxon>Streptophyta</taxon>
        <taxon>Embryophyta</taxon>
        <taxon>Tracheophyta</taxon>
        <taxon>Spermatophyta</taxon>
        <taxon>Magnoliopsida</taxon>
        <taxon>Liliopsida</taxon>
        <taxon>Poales</taxon>
        <taxon>Poaceae</taxon>
        <taxon>PACMAD clade</taxon>
        <taxon>Panicoideae</taxon>
        <taxon>Panicodae</taxon>
        <taxon>Paniceae</taxon>
        <taxon>Cenchrinae</taxon>
        <taxon>Setaria</taxon>
    </lineage>
</organism>
<accession>K4A0G5</accession>
<dbReference type="AlphaFoldDB" id="K4A0G5"/>